<sequence>RRSHRSSRSHRRRDSREDSPVMDESQRDARTIFVMQLSGRIRRSDLYHFFAKVGRVRQAQIILDRYSGRSKGIGYVEFYDKDTVEAALQLNGEKLLGIPIIVDRSEAEKNRRLQQGPPSSTSSATRRGDPRSPTTPTGNSSINRAAMADSSGCRLYVGSISYALSEQDLRLIFEPFGPLESVTLHREPDTGHSKGFGFVQYHQPIHARMALEALHGFELAGRRLKVENLNQGPSPGTPPADASPHPHPGSEPSNDRLAALDLSSRQSTPAAASAPSAQVVYLQHMFDPETETEPQWVEELEEDIRDECAAFGTIQRVFINKTTKGDVYIQFENQEAADKAIQALHGRWFAGQQITA</sequence>
<dbReference type="Proteomes" id="UP000268162">
    <property type="component" value="Unassembled WGS sequence"/>
</dbReference>
<dbReference type="PROSITE" id="PS50102">
    <property type="entry name" value="RRM"/>
    <property type="match status" value="3"/>
</dbReference>
<feature type="non-terminal residue" evidence="10">
    <location>
        <position position="356"/>
    </location>
</feature>
<dbReference type="InterPro" id="IPR000504">
    <property type="entry name" value="RRM_dom"/>
</dbReference>
<dbReference type="Pfam" id="PF00076">
    <property type="entry name" value="RRM_1"/>
    <property type="match status" value="3"/>
</dbReference>
<feature type="domain" description="RRM" evidence="9">
    <location>
        <begin position="153"/>
        <end position="231"/>
    </location>
</feature>
<dbReference type="AlphaFoldDB" id="A0A4P9ZST2"/>
<gene>
    <name evidence="10" type="ORF">BJ085DRAFT_9391</name>
</gene>
<keyword evidence="6" id="KW-0508">mRNA splicing</keyword>
<dbReference type="PANTHER" id="PTHR48036">
    <property type="entry name" value="SPLICING FACTOR (PAD-1), PUTATIVE (AFU_ORTHOLOGUE AFUA_1G15810)-RELATED"/>
    <property type="match status" value="1"/>
</dbReference>
<dbReference type="GO" id="GO:0003723">
    <property type="term" value="F:RNA binding"/>
    <property type="evidence" value="ECO:0007669"/>
    <property type="project" value="UniProtKB-UniRule"/>
</dbReference>
<feature type="domain" description="RRM" evidence="9">
    <location>
        <begin position="30"/>
        <end position="107"/>
    </location>
</feature>
<feature type="compositionally biased region" description="Polar residues" evidence="8">
    <location>
        <begin position="132"/>
        <end position="143"/>
    </location>
</feature>
<dbReference type="SMART" id="SM00360">
    <property type="entry name" value="RRM"/>
    <property type="match status" value="3"/>
</dbReference>
<feature type="compositionally biased region" description="Basic residues" evidence="8">
    <location>
        <begin position="1"/>
        <end position="13"/>
    </location>
</feature>
<keyword evidence="2" id="KW-0597">Phosphoprotein</keyword>
<dbReference type="GO" id="GO:0005684">
    <property type="term" value="C:U2-type spliceosomal complex"/>
    <property type="evidence" value="ECO:0007669"/>
    <property type="project" value="UniProtKB-ARBA"/>
</dbReference>
<feature type="domain" description="RRM" evidence="9">
    <location>
        <begin position="278"/>
        <end position="356"/>
    </location>
</feature>
<comment type="similarity">
    <text evidence="1">Belongs to the HTATSF1 family.</text>
</comment>
<evidence type="ECO:0000256" key="5">
    <source>
        <dbReference type="ARBA" id="ARBA00022884"/>
    </source>
</evidence>
<evidence type="ECO:0000313" key="11">
    <source>
        <dbReference type="Proteomes" id="UP000268162"/>
    </source>
</evidence>
<dbReference type="STRING" id="215637.A0A4P9ZST2"/>
<dbReference type="SMART" id="SM00361">
    <property type="entry name" value="RRM_1"/>
    <property type="match status" value="1"/>
</dbReference>
<feature type="region of interest" description="Disordered" evidence="8">
    <location>
        <begin position="228"/>
        <end position="256"/>
    </location>
</feature>
<dbReference type="InterPro" id="IPR029123">
    <property type="entry name" value="RBM39_linker"/>
</dbReference>
<dbReference type="InterPro" id="IPR003954">
    <property type="entry name" value="RRM_euk-type"/>
</dbReference>
<dbReference type="CDD" id="cd12285">
    <property type="entry name" value="RRM3_RBM39_like"/>
    <property type="match status" value="1"/>
</dbReference>
<feature type="non-terminal residue" evidence="10">
    <location>
        <position position="1"/>
    </location>
</feature>
<evidence type="ECO:0000313" key="10">
    <source>
        <dbReference type="EMBL" id="RKP36475.1"/>
    </source>
</evidence>
<dbReference type="CDD" id="cd12283">
    <property type="entry name" value="RRM1_RBM39_like"/>
    <property type="match status" value="1"/>
</dbReference>
<keyword evidence="5 7" id="KW-0694">RNA-binding</keyword>
<accession>A0A4P9ZST2</accession>
<feature type="region of interest" description="Disordered" evidence="8">
    <location>
        <begin position="107"/>
        <end position="144"/>
    </location>
</feature>
<dbReference type="Gene3D" id="3.30.70.330">
    <property type="match status" value="3"/>
</dbReference>
<reference evidence="11" key="1">
    <citation type="journal article" date="2018" name="Nat. Microbiol.">
        <title>Leveraging single-cell genomics to expand the fungal tree of life.</title>
        <authorList>
            <person name="Ahrendt S.R."/>
            <person name="Quandt C.A."/>
            <person name="Ciobanu D."/>
            <person name="Clum A."/>
            <person name="Salamov A."/>
            <person name="Andreopoulos B."/>
            <person name="Cheng J.F."/>
            <person name="Woyke T."/>
            <person name="Pelin A."/>
            <person name="Henrissat B."/>
            <person name="Reynolds N.K."/>
            <person name="Benny G.L."/>
            <person name="Smith M.E."/>
            <person name="James T.Y."/>
            <person name="Grigoriev I.V."/>
        </authorList>
    </citation>
    <scope>NUCLEOTIDE SEQUENCE [LARGE SCALE GENOMIC DNA]</scope>
    <source>
        <strain evidence="11">RSA 468</strain>
    </source>
</reference>
<protein>
    <recommendedName>
        <fullName evidence="9">RRM domain-containing protein</fullName>
    </recommendedName>
</protein>
<dbReference type="EMBL" id="ML002647">
    <property type="protein sequence ID" value="RKP36475.1"/>
    <property type="molecule type" value="Genomic_DNA"/>
</dbReference>
<feature type="compositionally biased region" description="Basic and acidic residues" evidence="8">
    <location>
        <begin position="14"/>
        <end position="25"/>
    </location>
</feature>
<evidence type="ECO:0000256" key="2">
    <source>
        <dbReference type="ARBA" id="ARBA00022553"/>
    </source>
</evidence>
<organism evidence="10 11">
    <name type="scientific">Dimargaris cristalligena</name>
    <dbReference type="NCBI Taxonomy" id="215637"/>
    <lineage>
        <taxon>Eukaryota</taxon>
        <taxon>Fungi</taxon>
        <taxon>Fungi incertae sedis</taxon>
        <taxon>Zoopagomycota</taxon>
        <taxon>Kickxellomycotina</taxon>
        <taxon>Dimargaritomycetes</taxon>
        <taxon>Dimargaritales</taxon>
        <taxon>Dimargaritaceae</taxon>
        <taxon>Dimargaris</taxon>
    </lineage>
</organism>
<dbReference type="GO" id="GO:0000398">
    <property type="term" value="P:mRNA splicing, via spliceosome"/>
    <property type="evidence" value="ECO:0007669"/>
    <property type="project" value="UniProtKB-ARBA"/>
</dbReference>
<keyword evidence="3" id="KW-0507">mRNA processing</keyword>
<keyword evidence="11" id="KW-1185">Reference proteome</keyword>
<evidence type="ECO:0000256" key="6">
    <source>
        <dbReference type="ARBA" id="ARBA00023187"/>
    </source>
</evidence>
<dbReference type="InterPro" id="IPR035979">
    <property type="entry name" value="RBD_domain_sf"/>
</dbReference>
<name>A0A4P9ZST2_9FUNG</name>
<proteinExistence type="inferred from homology"/>
<dbReference type="Pfam" id="PF15519">
    <property type="entry name" value="RBM39linker"/>
    <property type="match status" value="1"/>
</dbReference>
<evidence type="ECO:0000256" key="1">
    <source>
        <dbReference type="ARBA" id="ARBA00007747"/>
    </source>
</evidence>
<dbReference type="InterPro" id="IPR006509">
    <property type="entry name" value="RBM39_SF"/>
</dbReference>
<dbReference type="SUPFAM" id="SSF54928">
    <property type="entry name" value="RNA-binding domain, RBD"/>
    <property type="match status" value="3"/>
</dbReference>
<dbReference type="InterPro" id="IPR012677">
    <property type="entry name" value="Nucleotide-bd_a/b_plait_sf"/>
</dbReference>
<dbReference type="NCBIfam" id="TIGR01622">
    <property type="entry name" value="SF-CC1"/>
    <property type="match status" value="1"/>
</dbReference>
<evidence type="ECO:0000256" key="8">
    <source>
        <dbReference type="SAM" id="MobiDB-lite"/>
    </source>
</evidence>
<feature type="region of interest" description="Disordered" evidence="8">
    <location>
        <begin position="1"/>
        <end position="25"/>
    </location>
</feature>
<evidence type="ECO:0000256" key="3">
    <source>
        <dbReference type="ARBA" id="ARBA00022664"/>
    </source>
</evidence>
<dbReference type="FunFam" id="3.30.70.330:FF:000105">
    <property type="entry name" value="HIV Tat-specific factor 1 homolog"/>
    <property type="match status" value="1"/>
</dbReference>
<evidence type="ECO:0000256" key="4">
    <source>
        <dbReference type="ARBA" id="ARBA00022737"/>
    </source>
</evidence>
<feature type="compositionally biased region" description="Polar residues" evidence="8">
    <location>
        <begin position="116"/>
        <end position="125"/>
    </location>
</feature>
<evidence type="ECO:0000256" key="7">
    <source>
        <dbReference type="PROSITE-ProRule" id="PRU00176"/>
    </source>
</evidence>
<evidence type="ECO:0000259" key="9">
    <source>
        <dbReference type="PROSITE" id="PS50102"/>
    </source>
</evidence>
<keyword evidence="4" id="KW-0677">Repeat</keyword>